<dbReference type="REBASE" id="431846">
    <property type="entry name" value="S.Hca12410ORF129P"/>
</dbReference>
<dbReference type="RefSeq" id="WP_115010665.1">
    <property type="nucleotide sequence ID" value="NZ_UGHV01000001.1"/>
</dbReference>
<organism evidence="5 6">
    <name type="scientific">Helicobacter canis</name>
    <dbReference type="NCBI Taxonomy" id="29419"/>
    <lineage>
        <taxon>Bacteria</taxon>
        <taxon>Pseudomonadati</taxon>
        <taxon>Campylobacterota</taxon>
        <taxon>Epsilonproteobacteria</taxon>
        <taxon>Campylobacterales</taxon>
        <taxon>Helicobacteraceae</taxon>
        <taxon>Helicobacter</taxon>
    </lineage>
</organism>
<evidence type="ECO:0000313" key="5">
    <source>
        <dbReference type="EMBL" id="STO96321.1"/>
    </source>
</evidence>
<sequence length="408" mass="46339">MPTPAPHKQPHQTQWEKVRLGDMQNLQIKKGSLITKKQAKQGSVKVVAAGLNYSYLHNTSNRPKNTITISASGANAGFVNFWNEEIFASDCTTINADFEPTIRYIYYALKLIQNSILALARGTAQPHVYPNDIENLKIPLPPLATQENIAQVLSMLDKKIELNTRINTELEALAKLLYTRYFVEYNFPDSSGKPYKASGGAMVYSPTLKREIPQDWEVASLADNQLCTPISPKVDKFQGEKIYLPTSAIQGWDIVDFTTRTTYENRISRANMQPQADSVWFAKMKDTNKTLYFGEYSQSIHTLILSTGMCGLSCKQGALEYIWNFINSNYFNVIKNAFANGSTQKAINDENLDFIHLVIPSEEVLKDFHKATYNLYKQKHINQQESQRLAEWRDYLLPLLMGDQVEVV</sequence>
<feature type="domain" description="Type I restriction modification DNA specificity" evidence="4">
    <location>
        <begin position="14"/>
        <end position="172"/>
    </location>
</feature>
<dbReference type="PANTHER" id="PTHR30408">
    <property type="entry name" value="TYPE-1 RESTRICTION ENZYME ECOKI SPECIFICITY PROTEIN"/>
    <property type="match status" value="1"/>
</dbReference>
<dbReference type="AlphaFoldDB" id="A0A377J1H5"/>
<keyword evidence="3" id="KW-0238">DNA-binding</keyword>
<evidence type="ECO:0000259" key="4">
    <source>
        <dbReference type="Pfam" id="PF01420"/>
    </source>
</evidence>
<evidence type="ECO:0000313" key="6">
    <source>
        <dbReference type="Proteomes" id="UP000254841"/>
    </source>
</evidence>
<dbReference type="InterPro" id="IPR052021">
    <property type="entry name" value="Type-I_RS_S_subunit"/>
</dbReference>
<evidence type="ECO:0000256" key="3">
    <source>
        <dbReference type="ARBA" id="ARBA00023125"/>
    </source>
</evidence>
<dbReference type="CDD" id="cd17291">
    <property type="entry name" value="RMtype1_S_MgeORF438P-TRD-CR_like"/>
    <property type="match status" value="1"/>
</dbReference>
<dbReference type="Gene3D" id="3.90.220.20">
    <property type="entry name" value="DNA methylase specificity domains"/>
    <property type="match status" value="2"/>
</dbReference>
<dbReference type="GO" id="GO:0009307">
    <property type="term" value="P:DNA restriction-modification system"/>
    <property type="evidence" value="ECO:0007669"/>
    <property type="project" value="UniProtKB-KW"/>
</dbReference>
<comment type="similarity">
    <text evidence="1">Belongs to the type-I restriction system S methylase family.</text>
</comment>
<name>A0A377J1H5_9HELI</name>
<dbReference type="PANTHER" id="PTHR30408:SF13">
    <property type="entry name" value="TYPE I RESTRICTION ENZYME HINDI SPECIFICITY SUBUNIT"/>
    <property type="match status" value="1"/>
</dbReference>
<dbReference type="EC" id="3.1.21.3" evidence="5"/>
<dbReference type="GO" id="GO:0009035">
    <property type="term" value="F:type I site-specific deoxyribonuclease activity"/>
    <property type="evidence" value="ECO:0007669"/>
    <property type="project" value="UniProtKB-EC"/>
</dbReference>
<gene>
    <name evidence="5" type="ORF">NCTC12410_00130</name>
</gene>
<dbReference type="Pfam" id="PF01420">
    <property type="entry name" value="Methylase_S"/>
    <property type="match status" value="1"/>
</dbReference>
<accession>A0A377J1H5</accession>
<keyword evidence="5" id="KW-0378">Hydrolase</keyword>
<dbReference type="InterPro" id="IPR000055">
    <property type="entry name" value="Restrct_endonuc_typeI_TRD"/>
</dbReference>
<evidence type="ECO:0000256" key="1">
    <source>
        <dbReference type="ARBA" id="ARBA00010923"/>
    </source>
</evidence>
<evidence type="ECO:0000256" key="2">
    <source>
        <dbReference type="ARBA" id="ARBA00022747"/>
    </source>
</evidence>
<dbReference type="GO" id="GO:0003677">
    <property type="term" value="F:DNA binding"/>
    <property type="evidence" value="ECO:0007669"/>
    <property type="project" value="UniProtKB-KW"/>
</dbReference>
<dbReference type="EMBL" id="UGHV01000001">
    <property type="protein sequence ID" value="STO96321.1"/>
    <property type="molecule type" value="Genomic_DNA"/>
</dbReference>
<dbReference type="Proteomes" id="UP000254841">
    <property type="component" value="Unassembled WGS sequence"/>
</dbReference>
<dbReference type="SUPFAM" id="SSF116734">
    <property type="entry name" value="DNA methylase specificity domain"/>
    <property type="match status" value="2"/>
</dbReference>
<reference evidence="5 6" key="1">
    <citation type="submission" date="2018-06" db="EMBL/GenBank/DDBJ databases">
        <authorList>
            <consortium name="Pathogen Informatics"/>
            <person name="Doyle S."/>
        </authorList>
    </citation>
    <scope>NUCLEOTIDE SEQUENCE [LARGE SCALE GENOMIC DNA]</scope>
    <source>
        <strain evidence="5 6">NCTC12410</strain>
    </source>
</reference>
<protein>
    <submittedName>
        <fullName evidence="5">Type I restriction enzyme S protein</fullName>
        <ecNumber evidence="5">3.1.21.3</ecNumber>
    </submittedName>
</protein>
<dbReference type="InterPro" id="IPR044946">
    <property type="entry name" value="Restrct_endonuc_typeI_TRD_sf"/>
</dbReference>
<proteinExistence type="inferred from homology"/>
<dbReference type="OrthoDB" id="5323932at2"/>
<keyword evidence="2" id="KW-0680">Restriction system</keyword>